<dbReference type="RefSeq" id="WP_072708971.1">
    <property type="nucleotide sequence ID" value="NZ_FMJB01000064.1"/>
</dbReference>
<feature type="domain" description="PAS" evidence="2">
    <location>
        <begin position="201"/>
        <end position="267"/>
    </location>
</feature>
<evidence type="ECO:0000259" key="2">
    <source>
        <dbReference type="SMART" id="SM00091"/>
    </source>
</evidence>
<evidence type="ECO:0000313" key="4">
    <source>
        <dbReference type="Proteomes" id="UP000184085"/>
    </source>
</evidence>
<gene>
    <name evidence="3" type="ORF">KARMA_3649</name>
</gene>
<sequence length="339" mass="37262">MPPLPPHLVLVLVASSLLAGALAALAILIATHNKEIPEKPGQKSTSGDHPTDDLSGTAIAQNPEALGGALLQTLTKTIAHLSVGIAIFDKDGRMVLFNPALMELSSLPLDLLTKRPRLFDFFDQLRTQGILPEPKDYAKWRNQYMQLGNNAPDLLEELWSLPSGLTYRVTAQSLRNGNMSLMIEDISNELSATRGIRARVRQNECILNSIDEPLCVFSGTGHLSFSNRAFKERWGTPEARSVGKMNDAISRWKAQTTLNANWGKLAAFSEQLDHRNEWSFDAAFLDGESYSVRVNPVTGGGTMLRFLRQDAMDSLFETAQSRLQVDGARSIFATDGKAI</sequence>
<keyword evidence="4" id="KW-1185">Reference proteome</keyword>
<dbReference type="EMBL" id="FMJB01000064">
    <property type="protein sequence ID" value="SCM69411.1"/>
    <property type="molecule type" value="Genomic_DNA"/>
</dbReference>
<accession>A0A1M4N3K2</accession>
<protein>
    <recommendedName>
        <fullName evidence="2">PAS domain-containing protein</fullName>
    </recommendedName>
</protein>
<dbReference type="SMART" id="SM00091">
    <property type="entry name" value="PAS"/>
    <property type="match status" value="2"/>
</dbReference>
<dbReference type="SUPFAM" id="SSF55785">
    <property type="entry name" value="PYP-like sensor domain (PAS domain)"/>
    <property type="match status" value="2"/>
</dbReference>
<dbReference type="Gene3D" id="3.30.450.20">
    <property type="entry name" value="PAS domain"/>
    <property type="match status" value="2"/>
</dbReference>
<feature type="region of interest" description="Disordered" evidence="1">
    <location>
        <begin position="37"/>
        <end position="58"/>
    </location>
</feature>
<dbReference type="InterPro" id="IPR000014">
    <property type="entry name" value="PAS"/>
</dbReference>
<reference evidence="4" key="1">
    <citation type="submission" date="2016-09" db="EMBL/GenBank/DDBJ databases">
        <authorList>
            <person name="Wibberg D."/>
        </authorList>
    </citation>
    <scope>NUCLEOTIDE SEQUENCE [LARGE SCALE GENOMIC DNA]</scope>
</reference>
<dbReference type="InterPro" id="IPR035965">
    <property type="entry name" value="PAS-like_dom_sf"/>
</dbReference>
<dbReference type="AlphaFoldDB" id="A0A1M4N3K2"/>
<organism evidence="3 4">
    <name type="scientific">Donghicola eburneus</name>
    <dbReference type="NCBI Taxonomy" id="393278"/>
    <lineage>
        <taxon>Bacteria</taxon>
        <taxon>Pseudomonadati</taxon>
        <taxon>Pseudomonadota</taxon>
        <taxon>Alphaproteobacteria</taxon>
        <taxon>Rhodobacterales</taxon>
        <taxon>Roseobacteraceae</taxon>
        <taxon>Donghicola</taxon>
    </lineage>
</organism>
<name>A0A1M4N3K2_9RHOB</name>
<dbReference type="Pfam" id="PF12860">
    <property type="entry name" value="PAS_7"/>
    <property type="match status" value="1"/>
</dbReference>
<evidence type="ECO:0000313" key="3">
    <source>
        <dbReference type="EMBL" id="SCM69411.1"/>
    </source>
</evidence>
<dbReference type="Proteomes" id="UP000184085">
    <property type="component" value="Unassembled WGS sequence"/>
</dbReference>
<feature type="domain" description="PAS" evidence="2">
    <location>
        <begin position="72"/>
        <end position="139"/>
    </location>
</feature>
<proteinExistence type="predicted"/>
<evidence type="ECO:0000256" key="1">
    <source>
        <dbReference type="SAM" id="MobiDB-lite"/>
    </source>
</evidence>